<dbReference type="InterPro" id="IPR045851">
    <property type="entry name" value="AMP-bd_C_sf"/>
</dbReference>
<dbReference type="RefSeq" id="WP_175527684.1">
    <property type="nucleotide sequence ID" value="NZ_FNRJ01000014.1"/>
</dbReference>
<dbReference type="Pfam" id="PF00501">
    <property type="entry name" value="AMP-binding"/>
    <property type="match status" value="1"/>
</dbReference>
<evidence type="ECO:0000313" key="4">
    <source>
        <dbReference type="Proteomes" id="UP000242469"/>
    </source>
</evidence>
<keyword evidence="3" id="KW-0436">Ligase</keyword>
<proteinExistence type="predicted"/>
<dbReference type="Gene3D" id="3.10.129.10">
    <property type="entry name" value="Hotdog Thioesterase"/>
    <property type="match status" value="1"/>
</dbReference>
<dbReference type="EMBL" id="FNRJ01000014">
    <property type="protein sequence ID" value="SEB04686.1"/>
    <property type="molecule type" value="Genomic_DNA"/>
</dbReference>
<evidence type="ECO:0000313" key="3">
    <source>
        <dbReference type="EMBL" id="SEB04686.1"/>
    </source>
</evidence>
<dbReference type="GO" id="GO:0016874">
    <property type="term" value="F:ligase activity"/>
    <property type="evidence" value="ECO:0007669"/>
    <property type="project" value="UniProtKB-KW"/>
</dbReference>
<protein>
    <submittedName>
        <fullName evidence="3">Acyl-coenzyme A synthetase/AMP-(Fatty) acid ligase</fullName>
    </submittedName>
</protein>
<dbReference type="STRING" id="1122198.SAMN02745729_11440"/>
<feature type="domain" description="ApeI dehydratase-like" evidence="2">
    <location>
        <begin position="461"/>
        <end position="560"/>
    </location>
</feature>
<dbReference type="SUPFAM" id="SSF54637">
    <property type="entry name" value="Thioesterase/thiol ester dehydrase-isomerase"/>
    <property type="match status" value="1"/>
</dbReference>
<dbReference type="PANTHER" id="PTHR45398:SF1">
    <property type="entry name" value="ENZYME, PUTATIVE (JCVI)-RELATED"/>
    <property type="match status" value="1"/>
</dbReference>
<dbReference type="SUPFAM" id="SSF56801">
    <property type="entry name" value="Acetyl-CoA synthetase-like"/>
    <property type="match status" value="1"/>
</dbReference>
<name>A0A1H4G4Z6_9GAMM</name>
<dbReference type="Gene3D" id="3.40.50.12780">
    <property type="entry name" value="N-terminal domain of ligase-like"/>
    <property type="match status" value="1"/>
</dbReference>
<dbReference type="InterPro" id="IPR054545">
    <property type="entry name" value="ApeI-like"/>
</dbReference>
<sequence length="564" mass="62813">MSSLVPLSDWLNQAPNAAVAHDETGLVSRSDISKRVAYWCQRLPAESGQRWAVYHQDTVEFLALSLALWQLGCTVCIPGDNLPATNERLQRRVSGFAGQYPASLLSYNDSPSQASSTQIWRPLPAVFPALEIFTSGSTGEPKPILKTFAQIESELGALERLWPEEKQAVIVTTVTHQHLYGLTFRLFWPLCRGQIFERNSCQFVEDIVSRAQQHAQFVLVSTPSHLSRLNPGLDWVSLRSRCECVLSSAAPLQRADSLQVSALLQAPVREIYGSSETGAVAWRVQSPQVEARWQSLPGVRCTLTADSTLQVDAPQVQHGRQVLYDRVELAPDGSFVLLGRTDRIAKIEGKRISLLEVEQVAEQQGMIKTAKALVLSGRRTEVALVAELTPEGEQCLQASSKKALVRQLRQAFSQHFEPVALPRRWRFVKQMPYNPQGKITVDSLKAMFQQDEVKWPHLVNQTVTAHTAELELKIPSQLIYFDGHFAGTPILPGIAQVHWAAHYGRELLGVKGVFCGLEAAKFQQVIFPEAEITLLLEYSKEKQKLTFKYVSGKGGHSSGRICFN</sequence>
<organism evidence="3 4">
    <name type="scientific">Marinobacterium iners DSM 11526</name>
    <dbReference type="NCBI Taxonomy" id="1122198"/>
    <lineage>
        <taxon>Bacteria</taxon>
        <taxon>Pseudomonadati</taxon>
        <taxon>Pseudomonadota</taxon>
        <taxon>Gammaproteobacteria</taxon>
        <taxon>Oceanospirillales</taxon>
        <taxon>Oceanospirillaceae</taxon>
        <taxon>Marinobacterium</taxon>
    </lineage>
</organism>
<dbReference type="Gene3D" id="3.30.300.30">
    <property type="match status" value="1"/>
</dbReference>
<dbReference type="AlphaFoldDB" id="A0A1H4G4Z6"/>
<accession>A0A1H4G4Z6</accession>
<gene>
    <name evidence="3" type="ORF">SAMN02745729_11440</name>
</gene>
<feature type="domain" description="AMP-dependent synthetase/ligase" evidence="1">
    <location>
        <begin position="128"/>
        <end position="297"/>
    </location>
</feature>
<evidence type="ECO:0000259" key="2">
    <source>
        <dbReference type="Pfam" id="PF22818"/>
    </source>
</evidence>
<dbReference type="InterPro" id="IPR042099">
    <property type="entry name" value="ANL_N_sf"/>
</dbReference>
<dbReference type="Proteomes" id="UP000242469">
    <property type="component" value="Unassembled WGS sequence"/>
</dbReference>
<keyword evidence="4" id="KW-1185">Reference proteome</keyword>
<dbReference type="InterPro" id="IPR000873">
    <property type="entry name" value="AMP-dep_synth/lig_dom"/>
</dbReference>
<dbReference type="PANTHER" id="PTHR45398">
    <property type="match status" value="1"/>
</dbReference>
<reference evidence="4" key="1">
    <citation type="submission" date="2016-10" db="EMBL/GenBank/DDBJ databases">
        <authorList>
            <person name="Varghese N."/>
            <person name="Submissions S."/>
        </authorList>
    </citation>
    <scope>NUCLEOTIDE SEQUENCE [LARGE SCALE GENOMIC DNA]</scope>
    <source>
        <strain evidence="4">DSM 11526</strain>
    </source>
</reference>
<dbReference type="InterPro" id="IPR029069">
    <property type="entry name" value="HotDog_dom_sf"/>
</dbReference>
<dbReference type="Pfam" id="PF22818">
    <property type="entry name" value="ApeI-like"/>
    <property type="match status" value="1"/>
</dbReference>
<evidence type="ECO:0000259" key="1">
    <source>
        <dbReference type="Pfam" id="PF00501"/>
    </source>
</evidence>